<comment type="caution">
    <text evidence="5">The sequence shown here is derived from an EMBL/GenBank/DDBJ whole genome shotgun (WGS) entry which is preliminary data.</text>
</comment>
<dbReference type="Gene3D" id="3.40.50.300">
    <property type="entry name" value="P-loop containing nucleotide triphosphate hydrolases"/>
    <property type="match status" value="1"/>
</dbReference>
<gene>
    <name evidence="5" type="ORF">H9812_00700</name>
</gene>
<organism evidence="5 6">
    <name type="scientific">Candidatus Gallimonas intestinigallinarum</name>
    <dbReference type="NCBI Taxonomy" id="2838604"/>
    <lineage>
        <taxon>Bacteria</taxon>
        <taxon>Bacillati</taxon>
        <taxon>Bacillota</taxon>
        <taxon>Clostridia</taxon>
        <taxon>Candidatus Gallimonas</taxon>
    </lineage>
</organism>
<dbReference type="InterPro" id="IPR003439">
    <property type="entry name" value="ABC_transporter-like_ATP-bd"/>
</dbReference>
<accession>A0A9D2IV68</accession>
<keyword evidence="2" id="KW-0547">Nucleotide-binding</keyword>
<dbReference type="AlphaFoldDB" id="A0A9D2IV68"/>
<dbReference type="PANTHER" id="PTHR42939">
    <property type="entry name" value="ABC TRANSPORTER ATP-BINDING PROTEIN ALBC-RELATED"/>
    <property type="match status" value="1"/>
</dbReference>
<protein>
    <submittedName>
        <fullName evidence="5">ABC transporter ATP-binding protein</fullName>
    </submittedName>
</protein>
<dbReference type="SMART" id="SM00382">
    <property type="entry name" value="AAA"/>
    <property type="match status" value="1"/>
</dbReference>
<evidence type="ECO:0000256" key="2">
    <source>
        <dbReference type="ARBA" id="ARBA00022741"/>
    </source>
</evidence>
<dbReference type="InterPro" id="IPR051782">
    <property type="entry name" value="ABC_Transporter_VariousFunc"/>
</dbReference>
<dbReference type="Proteomes" id="UP000824044">
    <property type="component" value="Unassembled WGS sequence"/>
</dbReference>
<proteinExistence type="predicted"/>
<evidence type="ECO:0000313" key="5">
    <source>
        <dbReference type="EMBL" id="HIZ23985.1"/>
    </source>
</evidence>
<dbReference type="SUPFAM" id="SSF52540">
    <property type="entry name" value="P-loop containing nucleoside triphosphate hydrolases"/>
    <property type="match status" value="1"/>
</dbReference>
<dbReference type="Pfam" id="PF00005">
    <property type="entry name" value="ABC_tran"/>
    <property type="match status" value="1"/>
</dbReference>
<dbReference type="InterPro" id="IPR003593">
    <property type="entry name" value="AAA+_ATPase"/>
</dbReference>
<feature type="domain" description="ABC transporter" evidence="4">
    <location>
        <begin position="2"/>
        <end position="223"/>
    </location>
</feature>
<dbReference type="GO" id="GO:0016887">
    <property type="term" value="F:ATP hydrolysis activity"/>
    <property type="evidence" value="ECO:0007669"/>
    <property type="project" value="InterPro"/>
</dbReference>
<dbReference type="GO" id="GO:0005524">
    <property type="term" value="F:ATP binding"/>
    <property type="evidence" value="ECO:0007669"/>
    <property type="project" value="UniProtKB-KW"/>
</dbReference>
<reference evidence="5" key="2">
    <citation type="submission" date="2021-04" db="EMBL/GenBank/DDBJ databases">
        <authorList>
            <person name="Gilroy R."/>
        </authorList>
    </citation>
    <scope>NUCLEOTIDE SEQUENCE</scope>
    <source>
        <strain evidence="5">CHK33-5263</strain>
    </source>
</reference>
<sequence>MIEIQGLKKSYGTKLVLDGVHLTVPDGAKFGLVGINGAGKSTLLRLIADVLRPDEGSILLDGECVTGNAKKREELFFLPDDPYYASGTTIAKLIDLYRAFYPFDRALFDKYASIFGLQLLTPIRNFSKGMKRQAFAALALACRPRYLLLDEAFDGLDPLARLELKRGLIEQEECTVLISSHSLRELEDICSGFALLDGGTIADAGDIHDALGKVHKFQFALEREVRREDIPFECLSFEAEGRVAKIIVRGEPEYILRMLEALHPLFVEEIAVDFEELFLCEVQKRGYMS</sequence>
<keyword evidence="1" id="KW-0813">Transport</keyword>
<dbReference type="PROSITE" id="PS50893">
    <property type="entry name" value="ABC_TRANSPORTER_2"/>
    <property type="match status" value="1"/>
</dbReference>
<dbReference type="InterPro" id="IPR027417">
    <property type="entry name" value="P-loop_NTPase"/>
</dbReference>
<name>A0A9D2IV68_9FIRM</name>
<keyword evidence="3 5" id="KW-0067">ATP-binding</keyword>
<evidence type="ECO:0000256" key="3">
    <source>
        <dbReference type="ARBA" id="ARBA00022840"/>
    </source>
</evidence>
<reference evidence="5" key="1">
    <citation type="journal article" date="2021" name="PeerJ">
        <title>Extensive microbial diversity within the chicken gut microbiome revealed by metagenomics and culture.</title>
        <authorList>
            <person name="Gilroy R."/>
            <person name="Ravi A."/>
            <person name="Getino M."/>
            <person name="Pursley I."/>
            <person name="Horton D.L."/>
            <person name="Alikhan N.F."/>
            <person name="Baker D."/>
            <person name="Gharbi K."/>
            <person name="Hall N."/>
            <person name="Watson M."/>
            <person name="Adriaenssens E.M."/>
            <person name="Foster-Nyarko E."/>
            <person name="Jarju S."/>
            <person name="Secka A."/>
            <person name="Antonio M."/>
            <person name="Oren A."/>
            <person name="Chaudhuri R.R."/>
            <person name="La Ragione R."/>
            <person name="Hildebrand F."/>
            <person name="Pallen M.J."/>
        </authorList>
    </citation>
    <scope>NUCLEOTIDE SEQUENCE</scope>
    <source>
        <strain evidence="5">CHK33-5263</strain>
    </source>
</reference>
<dbReference type="PANTHER" id="PTHR42939:SF1">
    <property type="entry name" value="ABC TRANSPORTER ATP-BINDING PROTEIN ALBC-RELATED"/>
    <property type="match status" value="1"/>
</dbReference>
<evidence type="ECO:0000313" key="6">
    <source>
        <dbReference type="Proteomes" id="UP000824044"/>
    </source>
</evidence>
<dbReference type="EMBL" id="DXBS01000016">
    <property type="protein sequence ID" value="HIZ23985.1"/>
    <property type="molecule type" value="Genomic_DNA"/>
</dbReference>
<dbReference type="CDD" id="cd03230">
    <property type="entry name" value="ABC_DR_subfamily_A"/>
    <property type="match status" value="1"/>
</dbReference>
<evidence type="ECO:0000256" key="1">
    <source>
        <dbReference type="ARBA" id="ARBA00022448"/>
    </source>
</evidence>
<evidence type="ECO:0000259" key="4">
    <source>
        <dbReference type="PROSITE" id="PS50893"/>
    </source>
</evidence>